<proteinExistence type="predicted"/>
<protein>
    <submittedName>
        <fullName evidence="1">Uncharacterized protein</fullName>
    </submittedName>
</protein>
<dbReference type="EMBL" id="BGZK01000135">
    <property type="protein sequence ID" value="GBP21979.1"/>
    <property type="molecule type" value="Genomic_DNA"/>
</dbReference>
<accession>A0A4C1U6P0</accession>
<name>A0A4C1U6P0_EUMVA</name>
<evidence type="ECO:0000313" key="2">
    <source>
        <dbReference type="Proteomes" id="UP000299102"/>
    </source>
</evidence>
<comment type="caution">
    <text evidence="1">The sequence shown here is derived from an EMBL/GenBank/DDBJ whole genome shotgun (WGS) entry which is preliminary data.</text>
</comment>
<dbReference type="AlphaFoldDB" id="A0A4C1U6P0"/>
<evidence type="ECO:0000313" key="1">
    <source>
        <dbReference type="EMBL" id="GBP21979.1"/>
    </source>
</evidence>
<dbReference type="Proteomes" id="UP000299102">
    <property type="component" value="Unassembled WGS sequence"/>
</dbReference>
<keyword evidence="2" id="KW-1185">Reference proteome</keyword>
<gene>
    <name evidence="1" type="ORF">EVAR_18620_1</name>
</gene>
<reference evidence="1 2" key="1">
    <citation type="journal article" date="2019" name="Commun. Biol.">
        <title>The bagworm genome reveals a unique fibroin gene that provides high tensile strength.</title>
        <authorList>
            <person name="Kono N."/>
            <person name="Nakamura H."/>
            <person name="Ohtoshi R."/>
            <person name="Tomita M."/>
            <person name="Numata K."/>
            <person name="Arakawa K."/>
        </authorList>
    </citation>
    <scope>NUCLEOTIDE SEQUENCE [LARGE SCALE GENOMIC DNA]</scope>
</reference>
<organism evidence="1 2">
    <name type="scientific">Eumeta variegata</name>
    <name type="common">Bagworm moth</name>
    <name type="synonym">Eumeta japonica</name>
    <dbReference type="NCBI Taxonomy" id="151549"/>
    <lineage>
        <taxon>Eukaryota</taxon>
        <taxon>Metazoa</taxon>
        <taxon>Ecdysozoa</taxon>
        <taxon>Arthropoda</taxon>
        <taxon>Hexapoda</taxon>
        <taxon>Insecta</taxon>
        <taxon>Pterygota</taxon>
        <taxon>Neoptera</taxon>
        <taxon>Endopterygota</taxon>
        <taxon>Lepidoptera</taxon>
        <taxon>Glossata</taxon>
        <taxon>Ditrysia</taxon>
        <taxon>Tineoidea</taxon>
        <taxon>Psychidae</taxon>
        <taxon>Oiketicinae</taxon>
        <taxon>Eumeta</taxon>
    </lineage>
</organism>
<sequence>MGTRRREQTNKVKVGAKFRSRNDYLFFSWKDLVSTKLLEERKAVNTALSTITPPFGMAFSKCSVETSEKAASSYIMTNSRGANEQKSNQTVDGHCRSLTLVTPDESLVHCWSYGRNRVSNGGGKVDEMGRGEWVVGALTHWTKCTSGSCYFTFVFCESVIGQLPNAPASSSTYPPWERLVEFDKMIRHRIKRCWHFVASRERVNSYCGVAAIKQGPPGIAAAADSRTPRGGPL</sequence>